<evidence type="ECO:0000259" key="4">
    <source>
        <dbReference type="PROSITE" id="PS50966"/>
    </source>
</evidence>
<feature type="compositionally biased region" description="Basic residues" evidence="2">
    <location>
        <begin position="91"/>
        <end position="102"/>
    </location>
</feature>
<sequence>MPSQSSRMSRSSESTTASDPSLSTPSMDIDTQLAPLPENRKRSRNLDLDSDNEEPRAQRVRVGDSESIENVDSEMAIDTPAQNVTAPPRSRQSRIRFGRHAMSRQEQEQISSTFANIGAPAPTPTSNPNITQSAPVSSPSRANHIVQASAIHQSHESTSQRRSYEDTSGYDADISGDERPRKVRRRSERQNSVHTPAVPIENRNAEAAASPTSNETSAVENQGSETTSSPVSSVLLAIEAPSNQIALTPGDTPYIDLTLEDSSDEEEGDAALSPAPSVLPAVAALPVQNSQPNANHKFVDLTFEDSSDEKEGAATMSQAYIGDRIVLVEEKRLEPFLSEPTIRFQYLLEDARTQKLHCLQEWACVGFKDDVQFLRHLAVLGTSGNVYTVILKKKPSCNCYEGNRGIYCVHIVFILTKFLHLPAPLRHQSAFLEAELRCMVGDDVDWMGPVPTGKFCPPKSIEEQGTCSICLENLEGNASMTWCMGQCGQNFHLQCIWTWADTNFMDGQPDITCGHCRAPWVWLGYQLTAFIEGAWNWRFGISEDDAEYCSLSELLDRDVSKDGYFNVAELLGDYETEEDDAEAHQSYQRVVDKWRAEMVTRPTTLTEEVNAFVERYHSEVYDDVYDEYLKRSNEGYSPSAIRALETEEIVETNVRRVLQGFPTIDSEKNASVFVSGQRFARHNGTTPLLNDFPHLWLHWTSIVLIGAGGG</sequence>
<dbReference type="GO" id="GO:0008270">
    <property type="term" value="F:zinc ion binding"/>
    <property type="evidence" value="ECO:0007669"/>
    <property type="project" value="UniProtKB-KW"/>
</dbReference>
<gene>
    <name evidence="5" type="ORF">BELL_0015g00270</name>
</gene>
<feature type="region of interest" description="Disordered" evidence="2">
    <location>
        <begin position="1"/>
        <end position="230"/>
    </location>
</feature>
<accession>A0A4Z1K3J4</accession>
<proteinExistence type="predicted"/>
<dbReference type="PROSITE" id="PS50966">
    <property type="entry name" value="ZF_SWIM"/>
    <property type="match status" value="1"/>
</dbReference>
<evidence type="ECO:0000256" key="2">
    <source>
        <dbReference type="SAM" id="MobiDB-lite"/>
    </source>
</evidence>
<dbReference type="GO" id="GO:0061630">
    <property type="term" value="F:ubiquitin protein ligase activity"/>
    <property type="evidence" value="ECO:0007669"/>
    <property type="project" value="InterPro"/>
</dbReference>
<dbReference type="PANTHER" id="PTHR21540">
    <property type="entry name" value="RING FINGER AND SWIM DOMAIN-CONTAINING PROTEIN 2"/>
    <property type="match status" value="1"/>
</dbReference>
<dbReference type="SUPFAM" id="SSF57850">
    <property type="entry name" value="RING/U-box"/>
    <property type="match status" value="1"/>
</dbReference>
<dbReference type="Gene3D" id="3.30.40.10">
    <property type="entry name" value="Zinc/RING finger domain, C3HC4 (zinc finger)"/>
    <property type="match status" value="1"/>
</dbReference>
<dbReference type="InterPro" id="IPR007527">
    <property type="entry name" value="Znf_SWIM"/>
</dbReference>
<evidence type="ECO:0000256" key="1">
    <source>
        <dbReference type="PROSITE-ProRule" id="PRU00175"/>
    </source>
</evidence>
<organism evidence="5 6">
    <name type="scientific">Botrytis elliptica</name>
    <dbReference type="NCBI Taxonomy" id="278938"/>
    <lineage>
        <taxon>Eukaryota</taxon>
        <taxon>Fungi</taxon>
        <taxon>Dikarya</taxon>
        <taxon>Ascomycota</taxon>
        <taxon>Pezizomycotina</taxon>
        <taxon>Leotiomycetes</taxon>
        <taxon>Helotiales</taxon>
        <taxon>Sclerotiniaceae</taxon>
        <taxon>Botrytis</taxon>
    </lineage>
</organism>
<keyword evidence="1" id="KW-0862">Zinc</keyword>
<evidence type="ECO:0008006" key="7">
    <source>
        <dbReference type="Google" id="ProtNLM"/>
    </source>
</evidence>
<keyword evidence="6" id="KW-1185">Reference proteome</keyword>
<evidence type="ECO:0000313" key="5">
    <source>
        <dbReference type="EMBL" id="TGO80094.1"/>
    </source>
</evidence>
<dbReference type="PANTHER" id="PTHR21540:SF0">
    <property type="entry name" value="PHD FAMILY PROTEIN"/>
    <property type="match status" value="1"/>
</dbReference>
<dbReference type="PROSITE" id="PS50089">
    <property type="entry name" value="ZF_RING_2"/>
    <property type="match status" value="1"/>
</dbReference>
<comment type="caution">
    <text evidence="5">The sequence shown here is derived from an EMBL/GenBank/DDBJ whole genome shotgun (WGS) entry which is preliminary data.</text>
</comment>
<dbReference type="Proteomes" id="UP000297229">
    <property type="component" value="Unassembled WGS sequence"/>
</dbReference>
<reference evidence="5 6" key="1">
    <citation type="submission" date="2017-12" db="EMBL/GenBank/DDBJ databases">
        <title>Comparative genomics of Botrytis spp.</title>
        <authorList>
            <person name="Valero-Jimenez C.A."/>
            <person name="Tapia P."/>
            <person name="Veloso J."/>
            <person name="Silva-Moreno E."/>
            <person name="Staats M."/>
            <person name="Valdes J.H."/>
            <person name="Van Kan J.A.L."/>
        </authorList>
    </citation>
    <scope>NUCLEOTIDE SEQUENCE [LARGE SCALE GENOMIC DNA]</scope>
    <source>
        <strain evidence="5 6">Be9601</strain>
    </source>
</reference>
<keyword evidence="1" id="KW-0863">Zinc-finger</keyword>
<dbReference type="STRING" id="278938.A0A4Z1K3J4"/>
<evidence type="ECO:0000313" key="6">
    <source>
        <dbReference type="Proteomes" id="UP000297229"/>
    </source>
</evidence>
<dbReference type="InterPro" id="IPR001841">
    <property type="entry name" value="Znf_RING"/>
</dbReference>
<feature type="compositionally biased region" description="Basic and acidic residues" evidence="2">
    <location>
        <begin position="153"/>
        <end position="165"/>
    </location>
</feature>
<dbReference type="InterPro" id="IPR039903">
    <property type="entry name" value="Zswim2"/>
</dbReference>
<feature type="domain" description="RING-type" evidence="3">
    <location>
        <begin position="467"/>
        <end position="517"/>
    </location>
</feature>
<dbReference type="InterPro" id="IPR013083">
    <property type="entry name" value="Znf_RING/FYVE/PHD"/>
</dbReference>
<feature type="compositionally biased region" description="Polar residues" evidence="2">
    <location>
        <begin position="210"/>
        <end position="230"/>
    </location>
</feature>
<feature type="compositionally biased region" description="Low complexity" evidence="2">
    <location>
        <begin position="1"/>
        <end position="23"/>
    </location>
</feature>
<dbReference type="EMBL" id="PQXM01000015">
    <property type="protein sequence ID" value="TGO80094.1"/>
    <property type="molecule type" value="Genomic_DNA"/>
</dbReference>
<evidence type="ECO:0000259" key="3">
    <source>
        <dbReference type="PROSITE" id="PS50089"/>
    </source>
</evidence>
<dbReference type="AlphaFoldDB" id="A0A4Z1K3J4"/>
<feature type="compositionally biased region" description="Basic and acidic residues" evidence="2">
    <location>
        <begin position="38"/>
        <end position="64"/>
    </location>
</feature>
<name>A0A4Z1K3J4_9HELO</name>
<keyword evidence="1" id="KW-0479">Metal-binding</keyword>
<protein>
    <recommendedName>
        <fullName evidence="7">SWIM-type domain-containing protein</fullName>
    </recommendedName>
</protein>
<feature type="domain" description="SWIM-type" evidence="4">
    <location>
        <begin position="387"/>
        <end position="419"/>
    </location>
</feature>
<feature type="compositionally biased region" description="Polar residues" evidence="2">
    <location>
        <begin position="124"/>
        <end position="141"/>
    </location>
</feature>